<keyword evidence="2 3" id="KW-0040">ANK repeat</keyword>
<feature type="repeat" description="ANK" evidence="3">
    <location>
        <begin position="298"/>
        <end position="330"/>
    </location>
</feature>
<dbReference type="PANTHER" id="PTHR24126">
    <property type="entry name" value="ANKYRIN REPEAT, PH AND SEC7 DOMAIN CONTAINING PROTEIN SECG-RELATED"/>
    <property type="match status" value="1"/>
</dbReference>
<dbReference type="AlphaFoldDB" id="A0ABD2W239"/>
<dbReference type="Proteomes" id="UP001627154">
    <property type="component" value="Unassembled WGS sequence"/>
</dbReference>
<dbReference type="SMART" id="SM00248">
    <property type="entry name" value="ANK"/>
    <property type="match status" value="6"/>
</dbReference>
<dbReference type="PROSITE" id="PS50088">
    <property type="entry name" value="ANK_REPEAT"/>
    <property type="match status" value="4"/>
</dbReference>
<dbReference type="PANTHER" id="PTHR24126:SF14">
    <property type="entry name" value="ANK_REP_REGION DOMAIN-CONTAINING PROTEIN"/>
    <property type="match status" value="1"/>
</dbReference>
<dbReference type="InterPro" id="IPR036770">
    <property type="entry name" value="Ankyrin_rpt-contain_sf"/>
</dbReference>
<accession>A0ABD2W239</accession>
<proteinExistence type="predicted"/>
<feature type="repeat" description="ANK" evidence="3">
    <location>
        <begin position="215"/>
        <end position="247"/>
    </location>
</feature>
<evidence type="ECO:0000256" key="2">
    <source>
        <dbReference type="ARBA" id="ARBA00023043"/>
    </source>
</evidence>
<keyword evidence="6" id="KW-1185">Reference proteome</keyword>
<feature type="repeat" description="ANK" evidence="3">
    <location>
        <begin position="80"/>
        <end position="113"/>
    </location>
</feature>
<feature type="compositionally biased region" description="Basic residues" evidence="4">
    <location>
        <begin position="193"/>
        <end position="207"/>
    </location>
</feature>
<dbReference type="SUPFAM" id="SSF48403">
    <property type="entry name" value="Ankyrin repeat"/>
    <property type="match status" value="1"/>
</dbReference>
<feature type="region of interest" description="Disordered" evidence="4">
    <location>
        <begin position="183"/>
        <end position="211"/>
    </location>
</feature>
<comment type="caution">
    <text evidence="5">The sequence shown here is derived from an EMBL/GenBank/DDBJ whole genome shotgun (WGS) entry which is preliminary data.</text>
</comment>
<evidence type="ECO:0000256" key="1">
    <source>
        <dbReference type="ARBA" id="ARBA00022737"/>
    </source>
</evidence>
<gene>
    <name evidence="5" type="ORF">TKK_017738</name>
</gene>
<dbReference type="InterPro" id="IPR002110">
    <property type="entry name" value="Ankyrin_rpt"/>
</dbReference>
<evidence type="ECO:0000256" key="4">
    <source>
        <dbReference type="SAM" id="MobiDB-lite"/>
    </source>
</evidence>
<dbReference type="EMBL" id="JBJJXI010000143">
    <property type="protein sequence ID" value="KAL3386806.1"/>
    <property type="molecule type" value="Genomic_DNA"/>
</dbReference>
<protein>
    <submittedName>
        <fullName evidence="5">Uncharacterized protein</fullName>
    </submittedName>
</protein>
<dbReference type="Gene3D" id="1.25.40.20">
    <property type="entry name" value="Ankyrin repeat-containing domain"/>
    <property type="match status" value="3"/>
</dbReference>
<feature type="repeat" description="ANK" evidence="3">
    <location>
        <begin position="14"/>
        <end position="46"/>
    </location>
</feature>
<evidence type="ECO:0000313" key="6">
    <source>
        <dbReference type="Proteomes" id="UP001627154"/>
    </source>
</evidence>
<reference evidence="5 6" key="1">
    <citation type="journal article" date="2024" name="bioRxiv">
        <title>A reference genome for Trichogramma kaykai: A tiny desert-dwelling parasitoid wasp with competing sex-ratio distorters.</title>
        <authorList>
            <person name="Culotta J."/>
            <person name="Lindsey A.R."/>
        </authorList>
    </citation>
    <scope>NUCLEOTIDE SEQUENCE [LARGE SCALE GENOMIC DNA]</scope>
    <source>
        <strain evidence="5 6">KSX58</strain>
    </source>
</reference>
<name>A0ABD2W239_9HYME</name>
<sequence>MCLCACAVDAQDKYGNAPLHLAVRDSNAKAIESLLRNGADPSSALHLICLRRDNDDLVRLFFRISDQVDKPLQLNALDKLGRTPLHIAVGDGCKKQIVRELLGRGADPNAADEEGSTPLHCTCKEGRNDATAKIFLEITDEFPQVVQIDAQDRLARFVSCVTLGKSISSKRISSACSTITQAAARNNSEKRSSSRRSRSTRTRRRGMRAIDASTNRQPLLHVAAQHRRGDDVKELLENGVKSNQRDRRYRSTALHALARLNLSECATICDVCDREVRACDIVDALIEKKANIEARDRNGDTPLQLAVSRLNVEVARALLGKCADPSALNEDRMFGMNFNRMEFKYYCPTLKIIEMVELFQSSGYRMDTHTRLRVIKYWTKVKRNDTKYLLLSSNDGIRPMRIVTIRLFYDRSEFYLDNEVSDFLNQKYEELGPRMSTLYDAFKDIIFKQLDTEMTAPGSGAQPESARQTALSCPTTRAFFRGSGHARM</sequence>
<dbReference type="PROSITE" id="PS50297">
    <property type="entry name" value="ANK_REP_REGION"/>
    <property type="match status" value="3"/>
</dbReference>
<evidence type="ECO:0000313" key="5">
    <source>
        <dbReference type="EMBL" id="KAL3386806.1"/>
    </source>
</evidence>
<evidence type="ECO:0000256" key="3">
    <source>
        <dbReference type="PROSITE-ProRule" id="PRU00023"/>
    </source>
</evidence>
<keyword evidence="1" id="KW-0677">Repeat</keyword>
<organism evidence="5 6">
    <name type="scientific">Trichogramma kaykai</name>
    <dbReference type="NCBI Taxonomy" id="54128"/>
    <lineage>
        <taxon>Eukaryota</taxon>
        <taxon>Metazoa</taxon>
        <taxon>Ecdysozoa</taxon>
        <taxon>Arthropoda</taxon>
        <taxon>Hexapoda</taxon>
        <taxon>Insecta</taxon>
        <taxon>Pterygota</taxon>
        <taxon>Neoptera</taxon>
        <taxon>Endopterygota</taxon>
        <taxon>Hymenoptera</taxon>
        <taxon>Apocrita</taxon>
        <taxon>Proctotrupomorpha</taxon>
        <taxon>Chalcidoidea</taxon>
        <taxon>Trichogrammatidae</taxon>
        <taxon>Trichogramma</taxon>
    </lineage>
</organism>
<dbReference type="Pfam" id="PF12796">
    <property type="entry name" value="Ank_2"/>
    <property type="match status" value="2"/>
</dbReference>